<feature type="non-terminal residue" evidence="2">
    <location>
        <position position="106"/>
    </location>
</feature>
<dbReference type="Proteomes" id="UP000194236">
    <property type="component" value="Unassembled WGS sequence"/>
</dbReference>
<dbReference type="OrthoDB" id="6516711at2759"/>
<evidence type="ECO:0000313" key="3">
    <source>
        <dbReference type="Proteomes" id="UP000194236"/>
    </source>
</evidence>
<evidence type="ECO:0000256" key="1">
    <source>
        <dbReference type="SAM" id="MobiDB-lite"/>
    </source>
</evidence>
<accession>A0A1Y3BRY9</accession>
<reference evidence="2 3" key="1">
    <citation type="submission" date="2017-03" db="EMBL/GenBank/DDBJ databases">
        <title>Genome Survey of Euroglyphus maynei.</title>
        <authorList>
            <person name="Arlian L.G."/>
            <person name="Morgan M.S."/>
            <person name="Rider S.D."/>
        </authorList>
    </citation>
    <scope>NUCLEOTIDE SEQUENCE [LARGE SCALE GENOMIC DNA]</scope>
    <source>
        <strain evidence="2">Arlian Lab</strain>
        <tissue evidence="2">Whole body</tissue>
    </source>
</reference>
<name>A0A1Y3BRY9_EURMA</name>
<feature type="region of interest" description="Disordered" evidence="1">
    <location>
        <begin position="85"/>
        <end position="106"/>
    </location>
</feature>
<organism evidence="2 3">
    <name type="scientific">Euroglyphus maynei</name>
    <name type="common">Mayne's house dust mite</name>
    <dbReference type="NCBI Taxonomy" id="6958"/>
    <lineage>
        <taxon>Eukaryota</taxon>
        <taxon>Metazoa</taxon>
        <taxon>Ecdysozoa</taxon>
        <taxon>Arthropoda</taxon>
        <taxon>Chelicerata</taxon>
        <taxon>Arachnida</taxon>
        <taxon>Acari</taxon>
        <taxon>Acariformes</taxon>
        <taxon>Sarcoptiformes</taxon>
        <taxon>Astigmata</taxon>
        <taxon>Psoroptidia</taxon>
        <taxon>Analgoidea</taxon>
        <taxon>Pyroglyphidae</taxon>
        <taxon>Pyroglyphinae</taxon>
        <taxon>Euroglyphus</taxon>
    </lineage>
</organism>
<proteinExistence type="predicted"/>
<dbReference type="EMBL" id="MUJZ01006500">
    <property type="protein sequence ID" value="OTF82837.1"/>
    <property type="molecule type" value="Genomic_DNA"/>
</dbReference>
<dbReference type="AlphaFoldDB" id="A0A1Y3BRY9"/>
<gene>
    <name evidence="2" type="ORF">BLA29_012798</name>
</gene>
<sequence>MEMPQLVIGANLIKNPKAKPLVLNMPPPPSISFGDSKYDGHGHSGYGGGYQYAAGSAHTESIKTSPSNEYGLDLKAYSSDRYQNIMHPSNSVAQQQALPPPPPPQA</sequence>
<protein>
    <submittedName>
        <fullName evidence="2">Uncharacterized protein</fullName>
    </submittedName>
</protein>
<keyword evidence="3" id="KW-1185">Reference proteome</keyword>
<evidence type="ECO:0000313" key="2">
    <source>
        <dbReference type="EMBL" id="OTF82837.1"/>
    </source>
</evidence>
<comment type="caution">
    <text evidence="2">The sequence shown here is derived from an EMBL/GenBank/DDBJ whole genome shotgun (WGS) entry which is preliminary data.</text>
</comment>